<name>A0A6P8S0R5_GEOSA</name>
<evidence type="ECO:0000313" key="3">
    <source>
        <dbReference type="Proteomes" id="UP000515159"/>
    </source>
</evidence>
<dbReference type="SUPFAM" id="SSF82671">
    <property type="entry name" value="SEA domain"/>
    <property type="match status" value="1"/>
</dbReference>
<dbReference type="Pfam" id="PF01390">
    <property type="entry name" value="SEA"/>
    <property type="match status" value="1"/>
</dbReference>
<keyword evidence="1" id="KW-0812">Transmembrane</keyword>
<evidence type="ECO:0000256" key="1">
    <source>
        <dbReference type="SAM" id="Phobius"/>
    </source>
</evidence>
<accession>A0A6P8S0R5</accession>
<organism evidence="3 4">
    <name type="scientific">Geotrypetes seraphini</name>
    <name type="common">Gaboon caecilian</name>
    <name type="synonym">Caecilia seraphini</name>
    <dbReference type="NCBI Taxonomy" id="260995"/>
    <lineage>
        <taxon>Eukaryota</taxon>
        <taxon>Metazoa</taxon>
        <taxon>Chordata</taxon>
        <taxon>Craniata</taxon>
        <taxon>Vertebrata</taxon>
        <taxon>Euteleostomi</taxon>
        <taxon>Amphibia</taxon>
        <taxon>Gymnophiona</taxon>
        <taxon>Geotrypetes</taxon>
    </lineage>
</organism>
<feature type="domain" description="SEA" evidence="2">
    <location>
        <begin position="1"/>
        <end position="84"/>
    </location>
</feature>
<dbReference type="InParanoid" id="A0A6P8S0R5"/>
<sequence length="144" mass="16758">MLKEINDGMNKLYRKSPLNNSFEVCVVIGLRKGSVLVDSHCYFKNTPEVNIKSVEQTFIKGTQEAKWLENKFQLQEFTISPLQPQELPFWAIILICLAALLTLVLLFLLCFLLAFCRRRRKGSYQIQQAAHGVYFPHLDMRKTY</sequence>
<keyword evidence="3" id="KW-1185">Reference proteome</keyword>
<feature type="transmembrane region" description="Helical" evidence="1">
    <location>
        <begin position="89"/>
        <end position="115"/>
    </location>
</feature>
<dbReference type="Gene3D" id="3.30.70.960">
    <property type="entry name" value="SEA domain"/>
    <property type="match status" value="1"/>
</dbReference>
<gene>
    <name evidence="4" type="primary">LOC117365109</name>
</gene>
<dbReference type="InterPro" id="IPR028850">
    <property type="entry name" value="MUC16"/>
</dbReference>
<keyword evidence="1" id="KW-1133">Transmembrane helix</keyword>
<dbReference type="PROSITE" id="PS50024">
    <property type="entry name" value="SEA"/>
    <property type="match status" value="1"/>
</dbReference>
<reference evidence="4" key="1">
    <citation type="submission" date="2025-08" db="UniProtKB">
        <authorList>
            <consortium name="RefSeq"/>
        </authorList>
    </citation>
    <scope>IDENTIFICATION</scope>
</reference>
<evidence type="ECO:0000259" key="2">
    <source>
        <dbReference type="PROSITE" id="PS50024"/>
    </source>
</evidence>
<dbReference type="AlphaFoldDB" id="A0A6P8S0R5"/>
<dbReference type="PANTHER" id="PTHR14672">
    <property type="entry name" value="MUCIN-16"/>
    <property type="match status" value="1"/>
</dbReference>
<evidence type="ECO:0000313" key="4">
    <source>
        <dbReference type="RefSeq" id="XP_033810968.1"/>
    </source>
</evidence>
<dbReference type="KEGG" id="gsh:117365109"/>
<keyword evidence="1" id="KW-0472">Membrane</keyword>
<dbReference type="OrthoDB" id="9947814at2759"/>
<protein>
    <submittedName>
        <fullName evidence="4">Mucin-16-like</fullName>
    </submittedName>
</protein>
<dbReference type="InterPro" id="IPR036364">
    <property type="entry name" value="SEA_dom_sf"/>
</dbReference>
<dbReference type="GeneID" id="117365109"/>
<dbReference type="InterPro" id="IPR000082">
    <property type="entry name" value="SEA_dom"/>
</dbReference>
<proteinExistence type="predicted"/>
<dbReference type="Proteomes" id="UP000515159">
    <property type="component" value="Chromosome 8"/>
</dbReference>
<dbReference type="PANTHER" id="PTHR14672:SF1">
    <property type="entry name" value="MUCIN-16"/>
    <property type="match status" value="1"/>
</dbReference>
<dbReference type="RefSeq" id="XP_033810968.1">
    <property type="nucleotide sequence ID" value="XM_033955077.1"/>
</dbReference>